<feature type="transmembrane region" description="Helical" evidence="1">
    <location>
        <begin position="79"/>
        <end position="98"/>
    </location>
</feature>
<keyword evidence="1" id="KW-0472">Membrane</keyword>
<gene>
    <name evidence="2" type="ORF">I6N95_20270</name>
</gene>
<evidence type="ECO:0000256" key="1">
    <source>
        <dbReference type="SAM" id="Phobius"/>
    </source>
</evidence>
<dbReference type="InterPro" id="IPR012507">
    <property type="entry name" value="YibE_F"/>
</dbReference>
<keyword evidence="1" id="KW-0812">Transmembrane</keyword>
<accession>A0A940SXK0</accession>
<dbReference type="Proteomes" id="UP000674938">
    <property type="component" value="Unassembled WGS sequence"/>
</dbReference>
<feature type="transmembrane region" description="Helical" evidence="1">
    <location>
        <begin position="50"/>
        <end position="72"/>
    </location>
</feature>
<feature type="transmembrane region" description="Helical" evidence="1">
    <location>
        <begin position="178"/>
        <end position="201"/>
    </location>
</feature>
<name>A0A940SXK0_9ENTE</name>
<sequence>MNVLVVLGTILLMLMLVVGGETGFFSFLGMCLNVLVFLGMCYFLNQQGNVYLIAFISCILIACLNFFFVNGWNQRTQSAFIATIIVMVLVCLIVPVIVNKAYIQGFAAEETEELGHFSMLIDVDFSQLSLALILVGMMGAVTDSALAVASAMTEVKERHPVMSQKELLNSGLRMGKDILGTTINTLLFAFFGSQLALVIWFKDLHYSFAQLINSQLLVAELLTMLLTGIFAVLILPFTAWICSKRYTGK</sequence>
<dbReference type="EMBL" id="JAEEGA010000016">
    <property type="protein sequence ID" value="MBP1043361.1"/>
    <property type="molecule type" value="Genomic_DNA"/>
</dbReference>
<organism evidence="2 3">
    <name type="scientific">Vagococcus allomyrinae</name>
    <dbReference type="NCBI Taxonomy" id="2794353"/>
    <lineage>
        <taxon>Bacteria</taxon>
        <taxon>Bacillati</taxon>
        <taxon>Bacillota</taxon>
        <taxon>Bacilli</taxon>
        <taxon>Lactobacillales</taxon>
        <taxon>Enterococcaceae</taxon>
        <taxon>Vagococcus</taxon>
    </lineage>
</organism>
<comment type="caution">
    <text evidence="2">The sequence shown here is derived from an EMBL/GenBank/DDBJ whole genome shotgun (WGS) entry which is preliminary data.</text>
</comment>
<keyword evidence="1" id="KW-1133">Transmembrane helix</keyword>
<proteinExistence type="predicted"/>
<dbReference type="PANTHER" id="PTHR41771">
    <property type="entry name" value="MEMBRANE PROTEIN-RELATED"/>
    <property type="match status" value="1"/>
</dbReference>
<dbReference type="AlphaFoldDB" id="A0A940SXK0"/>
<dbReference type="PIRSF" id="PIRSF031503">
    <property type="entry name" value="UCP031503_mp"/>
    <property type="match status" value="1"/>
</dbReference>
<dbReference type="InterPro" id="IPR014564">
    <property type="entry name" value="UCP031503_TM"/>
</dbReference>
<feature type="transmembrane region" description="Helical" evidence="1">
    <location>
        <begin position="221"/>
        <end position="242"/>
    </location>
</feature>
<reference evidence="2" key="1">
    <citation type="submission" date="2020-12" db="EMBL/GenBank/DDBJ databases">
        <title>Vagococcus allomyrinae sp. nov. and Enterococcus lavae sp. nov., isolated from the larvae of Allomyrina dichotoma.</title>
        <authorList>
            <person name="Lee S.D."/>
        </authorList>
    </citation>
    <scope>NUCLEOTIDE SEQUENCE</scope>
    <source>
        <strain evidence="2">BWB3-3</strain>
    </source>
</reference>
<evidence type="ECO:0000313" key="3">
    <source>
        <dbReference type="Proteomes" id="UP000674938"/>
    </source>
</evidence>
<dbReference type="Pfam" id="PF07907">
    <property type="entry name" value="YibE_F"/>
    <property type="match status" value="1"/>
</dbReference>
<dbReference type="RefSeq" id="WP_209531176.1">
    <property type="nucleotide sequence ID" value="NZ_JAEEGA010000016.1"/>
</dbReference>
<evidence type="ECO:0000313" key="2">
    <source>
        <dbReference type="EMBL" id="MBP1043361.1"/>
    </source>
</evidence>
<dbReference type="PANTHER" id="PTHR41771:SF1">
    <property type="entry name" value="MEMBRANE PROTEIN"/>
    <property type="match status" value="1"/>
</dbReference>
<protein>
    <submittedName>
        <fullName evidence="2">YibE/F family protein</fullName>
    </submittedName>
</protein>
<keyword evidence="3" id="KW-1185">Reference proteome</keyword>